<protein>
    <submittedName>
        <fullName evidence="1">Uncharacterized protein</fullName>
    </submittedName>
</protein>
<dbReference type="Proteomes" id="UP001163324">
    <property type="component" value="Chromosome 4"/>
</dbReference>
<accession>A0ACC0V2I9</accession>
<comment type="caution">
    <text evidence="1">The sequence shown here is derived from an EMBL/GenBank/DDBJ whole genome shotgun (WGS) entry which is preliminary data.</text>
</comment>
<dbReference type="EMBL" id="CM047943">
    <property type="protein sequence ID" value="KAI9900614.1"/>
    <property type="molecule type" value="Genomic_DNA"/>
</dbReference>
<name>A0ACC0V2I9_9HYPO</name>
<proteinExistence type="predicted"/>
<evidence type="ECO:0000313" key="2">
    <source>
        <dbReference type="Proteomes" id="UP001163324"/>
    </source>
</evidence>
<keyword evidence="2" id="KW-1185">Reference proteome</keyword>
<evidence type="ECO:0000313" key="1">
    <source>
        <dbReference type="EMBL" id="KAI9900614.1"/>
    </source>
</evidence>
<organism evidence="1 2">
    <name type="scientific">Trichothecium roseum</name>
    <dbReference type="NCBI Taxonomy" id="47278"/>
    <lineage>
        <taxon>Eukaryota</taxon>
        <taxon>Fungi</taxon>
        <taxon>Dikarya</taxon>
        <taxon>Ascomycota</taxon>
        <taxon>Pezizomycotina</taxon>
        <taxon>Sordariomycetes</taxon>
        <taxon>Hypocreomycetidae</taxon>
        <taxon>Hypocreales</taxon>
        <taxon>Hypocreales incertae sedis</taxon>
        <taxon>Trichothecium</taxon>
    </lineage>
</organism>
<reference evidence="1" key="1">
    <citation type="submission" date="2022-10" db="EMBL/GenBank/DDBJ databases">
        <title>Complete Genome of Trichothecium roseum strain YXFP-22015, a Plant Pathogen Isolated from Citrus.</title>
        <authorList>
            <person name="Wang Y."/>
            <person name="Zhu L."/>
        </authorList>
    </citation>
    <scope>NUCLEOTIDE SEQUENCE</scope>
    <source>
        <strain evidence="1">YXFP-22015</strain>
    </source>
</reference>
<sequence length="516" mass="55785">MPSGHVLLPQLYLTWLSLSFFSPPVVCAQTSISNVEPRNSDAIITELISRADIEDPWTANALKDPAYLPAQIGGIVGAYAFCLVLVAITLLALSKKRREHLNGGNDEVDFENTQLQLPAQYLPPPPPVPGQELQVVPNFSYPSPTKTEFSHPGTFVSHSPVSSIGGPGISPFVDQNVVAADKAMAQNQLEEMYKYVMEHEEAKQRGVVYDSPVYPRPSHQRDSSSEQPAPAPASKKGKSKPASLNLKSAKEDKSEQPRTSSFLSALRSPRKKAMKGISISSPIMTPQSATFPRHEEPQEMTAIPPRHYNPPPPPPVPTDQMSVASRKSRHQAPMTPDISPDSVQSIDERLSVQYGGYTGRAVSGVPTEAEPESAVSEHSLAPLVGLPSSPKPGARFPSLPSSPKPGASFSRPNAPSAVRTGGALPLRAYEPAMNSPSATSQTTTKQTVFERRGPLSPGLGTARTPGTAVPYSPYQPFTPCMPVTPSLVTKEDRKRMKRMVPKTPTLEMVQDTEDVW</sequence>
<gene>
    <name evidence="1" type="ORF">N3K66_004876</name>
</gene>